<accession>A0A4P7IGT9</accession>
<dbReference type="EMBL" id="CP038436">
    <property type="protein sequence ID" value="QBX55883.1"/>
    <property type="molecule type" value="Genomic_DNA"/>
</dbReference>
<dbReference type="KEGG" id="nsn:EXE58_10705"/>
<evidence type="ECO:0000313" key="2">
    <source>
        <dbReference type="Proteomes" id="UP000294853"/>
    </source>
</evidence>
<dbReference type="OrthoDB" id="5195446at2"/>
<dbReference type="AlphaFoldDB" id="A0A4P7IGT9"/>
<organism evidence="1 2">
    <name type="scientific">Nocardioides seonyuensis</name>
    <dbReference type="NCBI Taxonomy" id="2518371"/>
    <lineage>
        <taxon>Bacteria</taxon>
        <taxon>Bacillati</taxon>
        <taxon>Actinomycetota</taxon>
        <taxon>Actinomycetes</taxon>
        <taxon>Propionibacteriales</taxon>
        <taxon>Nocardioidaceae</taxon>
        <taxon>Nocardioides</taxon>
    </lineage>
</organism>
<name>A0A4P7IGT9_9ACTN</name>
<protein>
    <submittedName>
        <fullName evidence="1">Toxin-antitoxin system protein</fullName>
    </submittedName>
</protein>
<dbReference type="RefSeq" id="WP_135267874.1">
    <property type="nucleotide sequence ID" value="NZ_CP038436.1"/>
</dbReference>
<evidence type="ECO:0000313" key="1">
    <source>
        <dbReference type="EMBL" id="QBX55883.1"/>
    </source>
</evidence>
<dbReference type="Proteomes" id="UP000294853">
    <property type="component" value="Chromosome"/>
</dbReference>
<proteinExistence type="predicted"/>
<reference evidence="1 2" key="1">
    <citation type="submission" date="2019-03" db="EMBL/GenBank/DDBJ databases">
        <title>Three New Species of Nocardioides, Nocardioides euryhalodurans sp. nov., Nocardioides seonyuensis sp. nov. and Nocardioides eburneoflavus sp. nov. Iolated from Soil.</title>
        <authorList>
            <person name="Roh S.G."/>
            <person name="Lee C."/>
            <person name="Kim M.-K."/>
            <person name="Kim S.B."/>
        </authorList>
    </citation>
    <scope>NUCLEOTIDE SEQUENCE [LARGE SCALE GENOMIC DNA]</scope>
    <source>
        <strain evidence="1 2">MMS17-SY207-3</strain>
    </source>
</reference>
<gene>
    <name evidence="1" type="ORF">EXE58_10705</name>
</gene>
<sequence length="79" mass="8776">MTSMTTIKVPKDLRDAVMQSARAEGLTAAEFLARLTREHARQQRLEAVRRAYDSADADRDYSEITADWDTTGTDGLADA</sequence>
<keyword evidence="2" id="KW-1185">Reference proteome</keyword>